<dbReference type="EMBL" id="CM055095">
    <property type="protein sequence ID" value="KAJ7560706.1"/>
    <property type="molecule type" value="Genomic_DNA"/>
</dbReference>
<comment type="caution">
    <text evidence="1">The sequence shown here is derived from an EMBL/GenBank/DDBJ whole genome shotgun (WGS) entry which is preliminary data.</text>
</comment>
<evidence type="ECO:0000313" key="1">
    <source>
        <dbReference type="EMBL" id="KAJ7560706.1"/>
    </source>
</evidence>
<keyword evidence="2" id="KW-1185">Reference proteome</keyword>
<reference evidence="2" key="1">
    <citation type="journal article" date="2024" name="Proc. Natl. Acad. Sci. U.S.A.">
        <title>Extraordinary preservation of gene collinearity over three hundred million years revealed in homosporous lycophytes.</title>
        <authorList>
            <person name="Li C."/>
            <person name="Wickell D."/>
            <person name="Kuo L.Y."/>
            <person name="Chen X."/>
            <person name="Nie B."/>
            <person name="Liao X."/>
            <person name="Peng D."/>
            <person name="Ji J."/>
            <person name="Jenkins J."/>
            <person name="Williams M."/>
            <person name="Shu S."/>
            <person name="Plott C."/>
            <person name="Barry K."/>
            <person name="Rajasekar S."/>
            <person name="Grimwood J."/>
            <person name="Han X."/>
            <person name="Sun S."/>
            <person name="Hou Z."/>
            <person name="He W."/>
            <person name="Dai G."/>
            <person name="Sun C."/>
            <person name="Schmutz J."/>
            <person name="Leebens-Mack J.H."/>
            <person name="Li F.W."/>
            <person name="Wang L."/>
        </authorList>
    </citation>
    <scope>NUCLEOTIDE SEQUENCE [LARGE SCALE GENOMIC DNA]</scope>
    <source>
        <strain evidence="2">cv. PW_Plant_1</strain>
    </source>
</reference>
<gene>
    <name evidence="1" type="ORF">O6H91_04G141600</name>
</gene>
<proteinExistence type="predicted"/>
<sequence>MANQERGFTVQTSVVYVCNLPPGTDEMRLAEHFGKIGLLKTDKRSGRPKIWIYRDKSTNEPKGDATVTYEDPHAAIAAVEWFNNTDFHGSTINVSIAETKSKEPTEQPVVDAVCVQEDSSANPPLADDYDTGGVLDNDGTGGGRGRGRGEAGGKTWQQEGDWPCPNPSCANINFAFRGVCNRCGAARPAGGGIGGGGMGGGHGRGRGASDMSAGRGRGPGGPPGLFGPNDWNCPMCGNINWAKRSKCNICNTTKPGISEGGVREGRAGGYKEFDEAEIEETKRRRRELEEDDGEMYDEFGNLKKKFRTKAKQGESWVQNQQTAPGMGKAGWDTEELRVVEKEKRDKGKDRGREYLADIDGSWDRSQDGDGYNGSQFSRDDAQGYEHEKDRVRERGRERDRYGDRGRSIDFARGNFERGKSRDQQWDREQSRPRDRERDRDRDRERGYDHNDEDRNRFREKERSRTR</sequence>
<organism evidence="1 2">
    <name type="scientific">Diphasiastrum complanatum</name>
    <name type="common">Issler's clubmoss</name>
    <name type="synonym">Lycopodium complanatum</name>
    <dbReference type="NCBI Taxonomy" id="34168"/>
    <lineage>
        <taxon>Eukaryota</taxon>
        <taxon>Viridiplantae</taxon>
        <taxon>Streptophyta</taxon>
        <taxon>Embryophyta</taxon>
        <taxon>Tracheophyta</taxon>
        <taxon>Lycopodiopsida</taxon>
        <taxon>Lycopodiales</taxon>
        <taxon>Lycopodiaceae</taxon>
        <taxon>Lycopodioideae</taxon>
        <taxon>Diphasiastrum</taxon>
    </lineage>
</organism>
<dbReference type="Proteomes" id="UP001162992">
    <property type="component" value="Chromosome 4"/>
</dbReference>
<evidence type="ECO:0000313" key="2">
    <source>
        <dbReference type="Proteomes" id="UP001162992"/>
    </source>
</evidence>
<name>A0ACC2E2N1_DIPCM</name>
<protein>
    <submittedName>
        <fullName evidence="1">Uncharacterized protein</fullName>
    </submittedName>
</protein>
<accession>A0ACC2E2N1</accession>